<dbReference type="PANTHER" id="PTHR32305">
    <property type="match status" value="1"/>
</dbReference>
<dbReference type="KEGG" id="msil:METEAL_40820"/>
<dbReference type="InterPro" id="IPR031325">
    <property type="entry name" value="RHS_repeat"/>
</dbReference>
<feature type="compositionally biased region" description="Polar residues" evidence="1">
    <location>
        <begin position="714"/>
        <end position="729"/>
    </location>
</feature>
<protein>
    <recommendedName>
        <fullName evidence="4">RHS repeat-associated core domain-containing protein</fullName>
    </recommendedName>
</protein>
<dbReference type="NCBIfam" id="TIGR03696">
    <property type="entry name" value="Rhs_assc_core"/>
    <property type="match status" value="1"/>
</dbReference>
<dbReference type="Pfam" id="PF05593">
    <property type="entry name" value="RHS_repeat"/>
    <property type="match status" value="3"/>
</dbReference>
<dbReference type="Proteomes" id="UP001238179">
    <property type="component" value="Chromosome"/>
</dbReference>
<sequence>MRKWRYRLLSTSINLLFITLALVGMPGVLRAQSFQSSFSEVKFDRAKGPATLNAGVQVDVASGAASMEIPFGPGIGQRGLTFRPTLSLRIAPQVAVSSIFETYVAQVSSRGTLYYNTTTVDTIYQRGYGTSSFSPGSFDLALGSTDETQSAYSLPGGGGTLVGTVPPSMTAAAAGQLLAQFGVSGSLGTLAGDVGYPAAPFIQVGSTGALILGILDAAGDVQDWHYQESIDTNAIQCRWPRRILVVEGDVAYEFTYVSHRFRTQLRPYLVNTSRTSLFSANYALTHIRNRFGERVDFTYAPDGIGYTATWSTNPSVRIQVAVEGSVGAPGMPSLVSSAYGMGALTRVRVSYQGISHPVSSFLLDLGCPKPMEALTLETGGEPDSAVTKQLHGQRKMNVVWGEAAHCLQPVKVQQTDTGESVQFAYAVAGTGATWDGVTVSPTVLRSVTLPNRIVTLDWKPYTYQANSSPNAWGIAPSSQRRPSWAFGVSGLTDADLISGSERATGYTRVVPQLNWLTAVPPVGTDLTESWVSTAFYTAVTTPDGQVAVHRFVEPDPANGMQFLAYLKHVERETRYYAAGVGWEADLPTPDPGASSAYKWVVKDRLSVHAPGNARGVLTDYPVPYATRTRTWDKDAQTFTAEETTNWEASGLGWTQVHRTTALSASPSLGFDVWNLASQGAGWSSPGAASGTEDLVVRTLDSRIPQWLLGRVATETTSRGTDATQNGSTANPPPKVARERDGALNTLRSVTTGDPASLAVVTTLDYQGASGLAAAEMLKATLSSPNGLAFSGSMGVAAYGYDGNGYLSSIGVRPNAGLLLTSGQDQDEVGRPTAQRDADNRTTTFEWDGAGRLTRITPPGMQATEIAYDDVSHRGLTVTRGAQVQALRYNGYGELVLERRLDPNGGWSHRIHGYDGAGRPTGETVWLSGDGADHETQWMLPNLTRQTTVTVPGESVCKKWGAINPDTGERACLQWQTSPPTTTVTAALYRGSSLTYDSRGRADTSIDPAGLTTVTAYPASAGFKKVVTVAGTRTTQFLHDAAGRLKAVTDALGQVAAYGYDASNRLVSVSQSSGSHSQARSWTYNALGWLTSLEQPESGTTTYSGFTVAGRPQVTDYNGRSVTATPDGLGRVLSVVSSDGTVNQSFTYDTAPGGRGKPAWSQDGQIQATYGYDGTTGRLSTLTTLAAGQSLTQTLGYDAYGNRTSGSTGHADWTQSYFEAAGLPRLLSSGGQTIADSSDWSTSFEPVSWLPRAVAYGNGASSHFSYGPDQMRLGTLEHFGAGNAALERWGYAYDPAGNLAQVLDLRTLETDVFGYDALNRLVSATLQSPSYGPQSQTFTYDAFGNRISGATTSPGTVCPSTAYVSFDPNDAALWGHNRLPVQMANGAYTGAQYDAQGNLTQVFERPGESGKVITLGYDALGRVTSVEHSSRGVQERYQYRADGLRTVIQDYLGGTYQKSRIQLYNDARQLVSQWEVSPSGSLTWTRDVFYVGTQGTAERDSAGLHVTQVDHLGSPRVVTGPAGTVESRQKYLPFGELLEQSGTFRTAKGFTGHEQTDASGLIYMQARFYLPQYGRFASPDPARDQHFEFTQSWNINSYVQNNPVMTTDPTGLAREEEKDKNKTTSATKADSGVPTAGAGASENENAGRRRQDEEKRSQTVLASTTFTTTQLSVVNGGSGEYNATATLTQATTTLSFSLESGLQMTDSNQRSVVQADMKTTPDSASDGAPTANGVYSWTNVTHHANSPNGGFPTVAVTTQGGSGVLPTSAANPNQGGAFRQDNIHLHPPMPNNAGGSWNAPRSSLSGNHARPFSQGCWLVRPDSNGQRLIQAMRSAVSNGDARIIFLNTSAN</sequence>
<reference evidence="3" key="1">
    <citation type="journal article" date="2023" name="Int. J. Syst. Evol. Microbiol.">
        <title>Mesoterricola silvestris gen. nov., sp. nov., Mesoterricola sediminis sp. nov., Geothrix oryzae sp. nov., Geothrix edaphica sp. nov., Geothrix rubra sp. nov., and Geothrix limicola sp. nov., six novel members of Acidobacteriota isolated from soils.</title>
        <authorList>
            <person name="Itoh H."/>
            <person name="Sugisawa Y."/>
            <person name="Mise K."/>
            <person name="Xu Z."/>
            <person name="Kuniyasu M."/>
            <person name="Ushijima N."/>
            <person name="Kawano K."/>
            <person name="Kobayashi E."/>
            <person name="Shiratori Y."/>
            <person name="Masuda Y."/>
            <person name="Senoo K."/>
        </authorList>
    </citation>
    <scope>NUCLEOTIDE SEQUENCE [LARGE SCALE GENOMIC DNA]</scope>
    <source>
        <strain evidence="3">W79</strain>
    </source>
</reference>
<dbReference type="Gene3D" id="2.180.10.10">
    <property type="entry name" value="RHS repeat-associated core"/>
    <property type="match status" value="2"/>
</dbReference>
<dbReference type="InterPro" id="IPR022385">
    <property type="entry name" value="Rhs_assc_core"/>
</dbReference>
<feature type="compositionally biased region" description="Basic and acidic residues" evidence="1">
    <location>
        <begin position="1612"/>
        <end position="1621"/>
    </location>
</feature>
<organism evidence="2 3">
    <name type="scientific">Mesoterricola silvestris</name>
    <dbReference type="NCBI Taxonomy" id="2927979"/>
    <lineage>
        <taxon>Bacteria</taxon>
        <taxon>Pseudomonadati</taxon>
        <taxon>Acidobacteriota</taxon>
        <taxon>Holophagae</taxon>
        <taxon>Holophagales</taxon>
        <taxon>Holophagaceae</taxon>
        <taxon>Mesoterricola</taxon>
    </lineage>
</organism>
<dbReference type="PANTHER" id="PTHR32305:SF15">
    <property type="entry name" value="PROTEIN RHSA-RELATED"/>
    <property type="match status" value="1"/>
</dbReference>
<feature type="compositionally biased region" description="Polar residues" evidence="1">
    <location>
        <begin position="1599"/>
        <end position="1608"/>
    </location>
</feature>
<feature type="region of interest" description="Disordered" evidence="1">
    <location>
        <begin position="1599"/>
        <end position="1662"/>
    </location>
</feature>
<evidence type="ECO:0008006" key="4">
    <source>
        <dbReference type="Google" id="ProtNLM"/>
    </source>
</evidence>
<proteinExistence type="predicted"/>
<evidence type="ECO:0000256" key="1">
    <source>
        <dbReference type="SAM" id="MobiDB-lite"/>
    </source>
</evidence>
<evidence type="ECO:0000313" key="2">
    <source>
        <dbReference type="EMBL" id="BDU74908.1"/>
    </source>
</evidence>
<dbReference type="InterPro" id="IPR050708">
    <property type="entry name" value="T6SS_VgrG/RHS"/>
</dbReference>
<feature type="compositionally biased region" description="Basic and acidic residues" evidence="1">
    <location>
        <begin position="1644"/>
        <end position="1656"/>
    </location>
</feature>
<dbReference type="NCBIfam" id="TIGR01643">
    <property type="entry name" value="YD_repeat_2x"/>
    <property type="match status" value="3"/>
</dbReference>
<dbReference type="InterPro" id="IPR006530">
    <property type="entry name" value="YD"/>
</dbReference>
<accession>A0AA48H2P5</accession>
<feature type="region of interest" description="Disordered" evidence="1">
    <location>
        <begin position="714"/>
        <end position="736"/>
    </location>
</feature>
<name>A0AA48H2P5_9BACT</name>
<keyword evidence="3" id="KW-1185">Reference proteome</keyword>
<evidence type="ECO:0000313" key="3">
    <source>
        <dbReference type="Proteomes" id="UP001238179"/>
    </source>
</evidence>
<gene>
    <name evidence="2" type="ORF">METEAL_40820</name>
</gene>
<dbReference type="EMBL" id="AP027080">
    <property type="protein sequence ID" value="BDU74908.1"/>
    <property type="molecule type" value="Genomic_DNA"/>
</dbReference>